<evidence type="ECO:0000313" key="3">
    <source>
        <dbReference type="EMBL" id="NMO16479.1"/>
    </source>
</evidence>
<feature type="signal peptide" evidence="1">
    <location>
        <begin position="1"/>
        <end position="23"/>
    </location>
</feature>
<dbReference type="AlphaFoldDB" id="A0A848LC13"/>
<proteinExistence type="predicted"/>
<keyword evidence="1" id="KW-0732">Signal</keyword>
<dbReference type="Proteomes" id="UP000518300">
    <property type="component" value="Unassembled WGS sequence"/>
</dbReference>
<evidence type="ECO:0000259" key="2">
    <source>
        <dbReference type="Pfam" id="PF00801"/>
    </source>
</evidence>
<organism evidence="3 4">
    <name type="scientific">Pyxidicoccus fallax</name>
    <dbReference type="NCBI Taxonomy" id="394095"/>
    <lineage>
        <taxon>Bacteria</taxon>
        <taxon>Pseudomonadati</taxon>
        <taxon>Myxococcota</taxon>
        <taxon>Myxococcia</taxon>
        <taxon>Myxococcales</taxon>
        <taxon>Cystobacterineae</taxon>
        <taxon>Myxococcaceae</taxon>
        <taxon>Pyxidicoccus</taxon>
    </lineage>
</organism>
<dbReference type="Pfam" id="PF00801">
    <property type="entry name" value="PKD"/>
    <property type="match status" value="1"/>
</dbReference>
<reference evidence="3 4" key="1">
    <citation type="submission" date="2020-04" db="EMBL/GenBank/DDBJ databases">
        <title>Draft genome of Pyxidicoccus fallax type strain.</title>
        <authorList>
            <person name="Whitworth D.E."/>
        </authorList>
    </citation>
    <scope>NUCLEOTIDE SEQUENCE [LARGE SCALE GENOMIC DNA]</scope>
    <source>
        <strain evidence="3 4">DSM 14698</strain>
    </source>
</reference>
<feature type="domain" description="PKD" evidence="2">
    <location>
        <begin position="35"/>
        <end position="107"/>
    </location>
</feature>
<comment type="caution">
    <text evidence="3">The sequence shown here is derived from an EMBL/GenBank/DDBJ whole genome shotgun (WGS) entry which is preliminary data.</text>
</comment>
<protein>
    <recommendedName>
        <fullName evidence="2">PKD domain-containing protein</fullName>
    </recommendedName>
</protein>
<feature type="chain" id="PRO_5032697169" description="PKD domain-containing protein" evidence="1">
    <location>
        <begin position="24"/>
        <end position="122"/>
    </location>
</feature>
<name>A0A848LC13_9BACT</name>
<gene>
    <name evidence="3" type="ORF">HG543_16675</name>
</gene>
<sequence>MSRLSVGVVVALALGAFGSGCVANSPPLVTVGPRPNSLVVESGGELAMQLEVSDPDGDKMSYFWTQIPADPAGHFSDARTRNPTWRAPVVSETMSFTITVTVTDEEGGGVLGTSPSVVVQVR</sequence>
<dbReference type="Gene3D" id="2.60.40.10">
    <property type="entry name" value="Immunoglobulins"/>
    <property type="match status" value="1"/>
</dbReference>
<evidence type="ECO:0000256" key="1">
    <source>
        <dbReference type="SAM" id="SignalP"/>
    </source>
</evidence>
<dbReference type="PROSITE" id="PS51257">
    <property type="entry name" value="PROKAR_LIPOPROTEIN"/>
    <property type="match status" value="1"/>
</dbReference>
<dbReference type="EMBL" id="JABBJJ010000068">
    <property type="protein sequence ID" value="NMO16479.1"/>
    <property type="molecule type" value="Genomic_DNA"/>
</dbReference>
<dbReference type="InterPro" id="IPR000601">
    <property type="entry name" value="PKD_dom"/>
</dbReference>
<accession>A0A848LC13</accession>
<dbReference type="RefSeq" id="WP_169345768.1">
    <property type="nucleotide sequence ID" value="NZ_JABBJJ010000068.1"/>
</dbReference>
<evidence type="ECO:0000313" key="4">
    <source>
        <dbReference type="Proteomes" id="UP000518300"/>
    </source>
</evidence>
<keyword evidence="4" id="KW-1185">Reference proteome</keyword>
<dbReference type="InterPro" id="IPR013783">
    <property type="entry name" value="Ig-like_fold"/>
</dbReference>